<feature type="domain" description="Response regulatory" evidence="2">
    <location>
        <begin position="2"/>
        <end position="119"/>
    </location>
</feature>
<gene>
    <name evidence="3" type="ORF">BIW53_20120</name>
</gene>
<organism evidence="3 4">
    <name type="scientific">Pseudoalteromonas byunsanensis</name>
    <dbReference type="NCBI Taxonomy" id="327939"/>
    <lineage>
        <taxon>Bacteria</taxon>
        <taxon>Pseudomonadati</taxon>
        <taxon>Pseudomonadota</taxon>
        <taxon>Gammaproteobacteria</taxon>
        <taxon>Alteromonadales</taxon>
        <taxon>Pseudoalteromonadaceae</taxon>
        <taxon>Pseudoalteromonas</taxon>
    </lineage>
</organism>
<proteinExistence type="predicted"/>
<dbReference type="PANTHER" id="PTHR43228">
    <property type="entry name" value="TWO-COMPONENT RESPONSE REGULATOR"/>
    <property type="match status" value="1"/>
</dbReference>
<dbReference type="Pfam" id="PF00072">
    <property type="entry name" value="Response_reg"/>
    <property type="match status" value="1"/>
</dbReference>
<comment type="caution">
    <text evidence="3">The sequence shown here is derived from an EMBL/GenBank/DDBJ whole genome shotgun (WGS) entry which is preliminary data.</text>
</comment>
<dbReference type="Gene3D" id="3.40.50.2300">
    <property type="match status" value="1"/>
</dbReference>
<reference evidence="3 4" key="1">
    <citation type="submission" date="2016-10" db="EMBL/GenBank/DDBJ databases">
        <title>Pseudoalteromonas amylolytica sp. nov., isolated from the surface seawater.</title>
        <authorList>
            <person name="Wu Y.-H."/>
            <person name="Cheng H."/>
            <person name="Jin X.-B."/>
            <person name="Wang C.-S."/>
            <person name="Xu X.-W."/>
        </authorList>
    </citation>
    <scope>NUCLEOTIDE SEQUENCE [LARGE SCALE GENOMIC DNA]</scope>
    <source>
        <strain evidence="3 4">JCM 12483</strain>
    </source>
</reference>
<dbReference type="SMART" id="SM00448">
    <property type="entry name" value="REC"/>
    <property type="match status" value="1"/>
</dbReference>
<accession>A0A1S1N2H4</accession>
<dbReference type="AlphaFoldDB" id="A0A1S1N2H4"/>
<dbReference type="GO" id="GO:0000160">
    <property type="term" value="P:phosphorelay signal transduction system"/>
    <property type="evidence" value="ECO:0007669"/>
    <property type="project" value="InterPro"/>
</dbReference>
<dbReference type="SUPFAM" id="SSF52172">
    <property type="entry name" value="CheY-like"/>
    <property type="match status" value="1"/>
</dbReference>
<dbReference type="InterPro" id="IPR011006">
    <property type="entry name" value="CheY-like_superfamily"/>
</dbReference>
<dbReference type="PROSITE" id="PS50110">
    <property type="entry name" value="RESPONSE_REGULATORY"/>
    <property type="match status" value="1"/>
</dbReference>
<feature type="modified residue" description="4-aspartylphosphate" evidence="1">
    <location>
        <position position="52"/>
    </location>
</feature>
<dbReference type="EMBL" id="MNAN01000037">
    <property type="protein sequence ID" value="OHU93644.1"/>
    <property type="molecule type" value="Genomic_DNA"/>
</dbReference>
<evidence type="ECO:0000313" key="3">
    <source>
        <dbReference type="EMBL" id="OHU93644.1"/>
    </source>
</evidence>
<dbReference type="PANTHER" id="PTHR43228:SF1">
    <property type="entry name" value="TWO-COMPONENT RESPONSE REGULATOR ARR22"/>
    <property type="match status" value="1"/>
</dbReference>
<evidence type="ECO:0000259" key="2">
    <source>
        <dbReference type="PROSITE" id="PS50110"/>
    </source>
</evidence>
<dbReference type="InterPro" id="IPR001789">
    <property type="entry name" value="Sig_transdc_resp-reg_receiver"/>
</dbReference>
<evidence type="ECO:0000313" key="4">
    <source>
        <dbReference type="Proteomes" id="UP000180253"/>
    </source>
</evidence>
<keyword evidence="4" id="KW-1185">Reference proteome</keyword>
<dbReference type="Proteomes" id="UP000180253">
    <property type="component" value="Unassembled WGS sequence"/>
</dbReference>
<dbReference type="InterPro" id="IPR052048">
    <property type="entry name" value="ST_Response_Regulator"/>
</dbReference>
<dbReference type="STRING" id="327939.BIW53_20120"/>
<protein>
    <submittedName>
        <fullName evidence="3">Two-component system response regulator</fullName>
    </submittedName>
</protein>
<sequence>MKILVVDDMPLMRHVMINMLRRLEYEDIVEATDGKHALKLLNTHHFDLLITDLNMPKVNGKMLIDKVRKELSLSHLAILVVTCDDNKETVLNLISAKIDGLMVKPFNLQTLQKQLRYVAIRHDKQSL</sequence>
<evidence type="ECO:0000256" key="1">
    <source>
        <dbReference type="PROSITE-ProRule" id="PRU00169"/>
    </source>
</evidence>
<name>A0A1S1N2H4_9GAMM</name>
<dbReference type="OrthoDB" id="9800897at2"/>
<dbReference type="RefSeq" id="WP_070993798.1">
    <property type="nucleotide sequence ID" value="NZ_CBCSHD010000006.1"/>
</dbReference>
<keyword evidence="1" id="KW-0597">Phosphoprotein</keyword>